<sequence>MPGVNPLVAGTAITPIPDSPRPDYLVPTQDPAFRSCVVRVTDNQARQQTEQTPNLRNDYSRRQAFNTDSSRFLLEDTAGFWHVFDARTGQPLQVLDNLTGDATRLAGDAEPFWHPTDPNRLYFLPTNGLGMQIFQLDLGTRTVTTVADMGPQIRQVWPDADMAYTKAEGSPSADGRYWCLMARHYDDAGSQPMRGVFTWDLQESRLVGTLAMDSAPDHVSMSPSGRYCVVSHEKASGPGTRAYNRTFSAPYNEQITAGYLQLHENSEHSDIAFNRQLQDVYVAIDYQSNTGDVFMHNLDTDRRTTLFPTYLDRTAFSIHVSGKAYARPGWALVTTYGEYHADAMDSVLPPEQRQWPHRKMFAVSLDEQPQVRSIAAIHPNVYQYEDEPHGTVNRDFTRMLFNSTWDGGSVNDMEVFMVAVPCDALDQPS</sequence>
<dbReference type="InterPro" id="IPR011042">
    <property type="entry name" value="6-blade_b-propeller_TolB-like"/>
</dbReference>
<name>A0A426FPN3_9BURK</name>
<reference evidence="2 3" key="1">
    <citation type="submission" date="2018-11" db="EMBL/GenBank/DDBJ databases">
        <title>Genome sequencing of Lautropia sp. KCOM 2505 (= ChDC F240).</title>
        <authorList>
            <person name="Kook J.-K."/>
            <person name="Park S.-N."/>
            <person name="Lim Y.K."/>
        </authorList>
    </citation>
    <scope>NUCLEOTIDE SEQUENCE [LARGE SCALE GENOMIC DNA]</scope>
    <source>
        <strain evidence="2 3">KCOM 2505</strain>
    </source>
</reference>
<dbReference type="SUPFAM" id="SSF82171">
    <property type="entry name" value="DPP6 N-terminal domain-like"/>
    <property type="match status" value="1"/>
</dbReference>
<accession>A0A426FPN3</accession>
<feature type="region of interest" description="Disordered" evidence="1">
    <location>
        <begin position="1"/>
        <end position="22"/>
    </location>
</feature>
<organism evidence="2 3">
    <name type="scientific">Lautropia dentalis</name>
    <dbReference type="NCBI Taxonomy" id="2490857"/>
    <lineage>
        <taxon>Bacteria</taxon>
        <taxon>Pseudomonadati</taxon>
        <taxon>Pseudomonadota</taxon>
        <taxon>Betaproteobacteria</taxon>
        <taxon>Burkholderiales</taxon>
        <taxon>Burkholderiaceae</taxon>
        <taxon>Lautropia</taxon>
    </lineage>
</organism>
<dbReference type="Proteomes" id="UP000270261">
    <property type="component" value="Unassembled WGS sequence"/>
</dbReference>
<protein>
    <submittedName>
        <fullName evidence="2">Uncharacterized protein</fullName>
    </submittedName>
</protein>
<comment type="caution">
    <text evidence="2">The sequence shown here is derived from an EMBL/GenBank/DDBJ whole genome shotgun (WGS) entry which is preliminary data.</text>
</comment>
<dbReference type="EMBL" id="RRUE01000002">
    <property type="protein sequence ID" value="RRN44637.1"/>
    <property type="molecule type" value="Genomic_DNA"/>
</dbReference>
<evidence type="ECO:0000313" key="2">
    <source>
        <dbReference type="EMBL" id="RRN44637.1"/>
    </source>
</evidence>
<gene>
    <name evidence="2" type="ORF">EHV23_10795</name>
</gene>
<proteinExistence type="predicted"/>
<keyword evidence="3" id="KW-1185">Reference proteome</keyword>
<evidence type="ECO:0000313" key="3">
    <source>
        <dbReference type="Proteomes" id="UP000270261"/>
    </source>
</evidence>
<dbReference type="Gene3D" id="2.120.10.30">
    <property type="entry name" value="TolB, C-terminal domain"/>
    <property type="match status" value="1"/>
</dbReference>
<evidence type="ECO:0000256" key="1">
    <source>
        <dbReference type="SAM" id="MobiDB-lite"/>
    </source>
</evidence>
<dbReference type="AlphaFoldDB" id="A0A426FPN3"/>
<dbReference type="OrthoDB" id="8871616at2"/>